<organism evidence="2 3">
    <name type="scientific">Fonsecaea multimorphosa CBS 102226</name>
    <dbReference type="NCBI Taxonomy" id="1442371"/>
    <lineage>
        <taxon>Eukaryota</taxon>
        <taxon>Fungi</taxon>
        <taxon>Dikarya</taxon>
        <taxon>Ascomycota</taxon>
        <taxon>Pezizomycotina</taxon>
        <taxon>Eurotiomycetes</taxon>
        <taxon>Chaetothyriomycetidae</taxon>
        <taxon>Chaetothyriales</taxon>
        <taxon>Herpotrichiellaceae</taxon>
        <taxon>Fonsecaea</taxon>
    </lineage>
</organism>
<dbReference type="EMBL" id="KN848078">
    <property type="protein sequence ID" value="KIX96184.1"/>
    <property type="molecule type" value="Genomic_DNA"/>
</dbReference>
<dbReference type="RefSeq" id="XP_016630307.1">
    <property type="nucleotide sequence ID" value="XM_016778459.1"/>
</dbReference>
<keyword evidence="1" id="KW-0175">Coiled coil</keyword>
<sequence>MAPDMSSNTTTLTLALRAAPPKSVTLDPYFTLLYEDNKKALLHFLHHKAALPVQDMLGTPRFVEYLLSKEPGPKVQYANLRPALSAIRSFLVSSHGGKKLLAFYKHLLQVQGRWLMAAAEFVGFELYVKLTRALFITRDDKQLLAHFMKVIPNALSKLANCSNVDRASFEAQVNVEKTRLQEASVAAADSLFNFKVSKEFYYTHGKLLTAMEVHEKKLQELRERAVRRKAERQARIQAAYARNSATLSRQMGMTGMTPHNPQVEASVFQYTKRIRDEFFSFGEDTGAEEPLDLTDD</sequence>
<evidence type="ECO:0000313" key="2">
    <source>
        <dbReference type="EMBL" id="KIX96184.1"/>
    </source>
</evidence>
<evidence type="ECO:0000256" key="1">
    <source>
        <dbReference type="SAM" id="Coils"/>
    </source>
</evidence>
<evidence type="ECO:0000313" key="3">
    <source>
        <dbReference type="Proteomes" id="UP000053411"/>
    </source>
</evidence>
<feature type="coiled-coil region" evidence="1">
    <location>
        <begin position="204"/>
        <end position="231"/>
    </location>
</feature>
<dbReference type="VEuPathDB" id="FungiDB:Z520_07962"/>
<proteinExistence type="predicted"/>
<dbReference type="OrthoDB" id="4150779at2759"/>
<gene>
    <name evidence="2" type="ORF">Z520_07962</name>
</gene>
<dbReference type="AlphaFoldDB" id="A0A0D2JZX5"/>
<dbReference type="Proteomes" id="UP000053411">
    <property type="component" value="Unassembled WGS sequence"/>
</dbReference>
<keyword evidence="3" id="KW-1185">Reference proteome</keyword>
<reference evidence="2 3" key="1">
    <citation type="submission" date="2015-01" db="EMBL/GenBank/DDBJ databases">
        <title>The Genome Sequence of Fonsecaea multimorphosa CBS 102226.</title>
        <authorList>
            <consortium name="The Broad Institute Genomics Platform"/>
            <person name="Cuomo C."/>
            <person name="de Hoog S."/>
            <person name="Gorbushina A."/>
            <person name="Stielow B."/>
            <person name="Teixiera M."/>
            <person name="Abouelleil A."/>
            <person name="Chapman S.B."/>
            <person name="Priest M."/>
            <person name="Young S.K."/>
            <person name="Wortman J."/>
            <person name="Nusbaum C."/>
            <person name="Birren B."/>
        </authorList>
    </citation>
    <scope>NUCLEOTIDE SEQUENCE [LARGE SCALE GENOMIC DNA]</scope>
    <source>
        <strain evidence="2 3">CBS 102226</strain>
    </source>
</reference>
<accession>A0A0D2JZX5</accession>
<protein>
    <submittedName>
        <fullName evidence="2">Uncharacterized protein</fullName>
    </submittedName>
</protein>
<name>A0A0D2JZX5_9EURO</name>
<dbReference type="GeneID" id="27713708"/>